<organism evidence="4 5">
    <name type="scientific">Mollisia scopiformis</name>
    <name type="common">Conifer needle endophyte fungus</name>
    <name type="synonym">Phialocephala scopiformis</name>
    <dbReference type="NCBI Taxonomy" id="149040"/>
    <lineage>
        <taxon>Eukaryota</taxon>
        <taxon>Fungi</taxon>
        <taxon>Dikarya</taxon>
        <taxon>Ascomycota</taxon>
        <taxon>Pezizomycotina</taxon>
        <taxon>Leotiomycetes</taxon>
        <taxon>Helotiales</taxon>
        <taxon>Mollisiaceae</taxon>
        <taxon>Mollisia</taxon>
    </lineage>
</organism>
<dbReference type="InterPro" id="IPR019451">
    <property type="entry name" value="Rtp1_C1"/>
</dbReference>
<dbReference type="OrthoDB" id="39591at2759"/>
<dbReference type="GeneID" id="28823683"/>
<name>A0A194XTN2_MOLSC</name>
<dbReference type="PANTHER" id="PTHR20959:SF1">
    <property type="entry name" value="TRANSPORT AND GOLGI ORGANIZATION PROTEIN 6 HOMOLOG"/>
    <property type="match status" value="1"/>
</dbReference>
<dbReference type="Gene3D" id="1.25.10.10">
    <property type="entry name" value="Leucine-rich Repeat Variant"/>
    <property type="match status" value="1"/>
</dbReference>
<gene>
    <name evidence="4" type="ORF">LY89DRAFT_679873</name>
</gene>
<dbReference type="InParanoid" id="A0A194XTN2"/>
<keyword evidence="5" id="KW-1185">Reference proteome</keyword>
<dbReference type="STRING" id="149040.A0A194XTN2"/>
<evidence type="ECO:0000256" key="1">
    <source>
        <dbReference type="ARBA" id="ARBA00005724"/>
    </source>
</evidence>
<proteinExistence type="inferred from homology"/>
<dbReference type="GO" id="GO:0009306">
    <property type="term" value="P:protein secretion"/>
    <property type="evidence" value="ECO:0007669"/>
    <property type="project" value="TreeGrafter"/>
</dbReference>
<reference evidence="4 5" key="1">
    <citation type="submission" date="2015-10" db="EMBL/GenBank/DDBJ databases">
        <title>Full genome of DAOMC 229536 Phialocephala scopiformis, a fungal endophyte of spruce producing the potent anti-insectan compound rugulosin.</title>
        <authorList>
            <consortium name="DOE Joint Genome Institute"/>
            <person name="Walker A.K."/>
            <person name="Frasz S.L."/>
            <person name="Seifert K.A."/>
            <person name="Miller J.D."/>
            <person name="Mondo S.J."/>
            <person name="Labutti K."/>
            <person name="Lipzen A."/>
            <person name="Dockter R."/>
            <person name="Kennedy M."/>
            <person name="Grigoriev I.V."/>
            <person name="Spatafora J.W."/>
        </authorList>
    </citation>
    <scope>NUCLEOTIDE SEQUENCE [LARGE SCALE GENOMIC DNA]</scope>
    <source>
        <strain evidence="4 5">CBS 120377</strain>
    </source>
</reference>
<feature type="domain" description="RNA polymerase II assembly factor Rtp1 C-terminal" evidence="3">
    <location>
        <begin position="552"/>
        <end position="650"/>
    </location>
</feature>
<comment type="similarity">
    <text evidence="1">Belongs to the Tango6 family.</text>
</comment>
<dbReference type="InterPro" id="IPR039600">
    <property type="entry name" value="TANGO6/Rtp1"/>
</dbReference>
<dbReference type="AlphaFoldDB" id="A0A194XTN2"/>
<dbReference type="InterPro" id="IPR011989">
    <property type="entry name" value="ARM-like"/>
</dbReference>
<evidence type="ECO:0000313" key="4">
    <source>
        <dbReference type="EMBL" id="KUJ23057.1"/>
    </source>
</evidence>
<dbReference type="InterPro" id="IPR019414">
    <property type="entry name" value="Rtp1_C2"/>
</dbReference>
<evidence type="ECO:0000313" key="5">
    <source>
        <dbReference type="Proteomes" id="UP000070700"/>
    </source>
</evidence>
<protein>
    <recommendedName>
        <fullName evidence="6">Protein required for cell viability</fullName>
    </recommendedName>
</protein>
<dbReference type="PANTHER" id="PTHR20959">
    <property type="entry name" value="TRANSPORT AND GOLGI ORGANIZATION PROTEIN 6 FAMILY MEMBER"/>
    <property type="match status" value="1"/>
</dbReference>
<accession>A0A194XTN2</accession>
<feature type="domain" description="RNA polymerase II assembly factor Rtp1 C-terminal" evidence="2">
    <location>
        <begin position="822"/>
        <end position="854"/>
    </location>
</feature>
<dbReference type="KEGG" id="psco:LY89DRAFT_679873"/>
<evidence type="ECO:0000259" key="3">
    <source>
        <dbReference type="Pfam" id="PF10363"/>
    </source>
</evidence>
<dbReference type="Pfam" id="PF10363">
    <property type="entry name" value="RTP1_C1"/>
    <property type="match status" value="1"/>
</dbReference>
<dbReference type="RefSeq" id="XP_018077412.1">
    <property type="nucleotide sequence ID" value="XM_018213957.1"/>
</dbReference>
<evidence type="ECO:0000259" key="2">
    <source>
        <dbReference type="Pfam" id="PF10304"/>
    </source>
</evidence>
<evidence type="ECO:0008006" key="6">
    <source>
        <dbReference type="Google" id="ProtNLM"/>
    </source>
</evidence>
<dbReference type="EMBL" id="KQ947405">
    <property type="protein sequence ID" value="KUJ23057.1"/>
    <property type="molecule type" value="Genomic_DNA"/>
</dbReference>
<dbReference type="Pfam" id="PF10304">
    <property type="entry name" value="RTP1_C2"/>
    <property type="match status" value="1"/>
</dbReference>
<dbReference type="SUPFAM" id="SSF48371">
    <property type="entry name" value="ARM repeat"/>
    <property type="match status" value="1"/>
</dbReference>
<dbReference type="Proteomes" id="UP000070700">
    <property type="component" value="Unassembled WGS sequence"/>
</dbReference>
<sequence>MAQYNSRRAEPPLVDKILQSGKEAFDPTLSPDARRSNAQSLLALLDGTSTLSLMPVLNLLIQPGRVPEELHAILISTLARLPLRPRGVQHTIEFVLSVHPSTSNAAGGTGRGSSISHEALNASSRLLSSPPAGMSAQEWFDGIAPQLFSLLQGEGEPGMDKAAAYIIGFGILGRKQFGAPGMPGWNAFVEPVIGSIDPLLSKANSIGPTPKDPIEFIGSRRVLVPAQELARSLSILSTLVTSHPHPSLSKRLLRPVLLPLWYLSSWEPSKEESLTAYRKPATVLLKVVLQLFPTTTELKPKGLKNGLLSSILQNLTSKGRTESGRLSWTYASDHDGIRIDEVDPKDDVQLESIDGKVNAFIELLNSIPELESDISDLFMVLCRNWFATNANSSKPLIFMQMQPEDSLKDVQDRLVEAKLIQQMISKCPNKLVGDSIQVLELINQVFSDFLSADPGKENEAGVSLSLLNIVLTAPSFRPNTEVDALMDSIKVSLDKIGKMTQLEISATARNLLLFLTYRNSMEDPGTEPLSTPTSRQVEDRKTYSLGMSYLTATDSPPPVRAQGLELITTLIRANSSILDIPALLVLFSSLLQDDEEYIYLKAIQSLDQLSQKHPKAVMKDLIDRYVDPTEEYDLDQRLRLGEALHHVMKSNYLALTGELSQSVCEGLLFIASRRGYRPKSERQQAKKNKLKRKQNAAAEEAWGGDVPQLDEVLEAETQADEEILSQIVGGWESKRGMEDVRIRTSALAILGSAIEANVEGVGSKIVSTALDLSIHILTLEPEPEKGILRRSAILLIMSFIRALDSASRERKKLGFGLVGQSLEDVQRILEYVEASDNDGLVKQHARDVIEGLQAWQMNILIPPQKEDTELKELAGLSITPRGLEDSTGRIRPRIEEIEER</sequence>
<dbReference type="InterPro" id="IPR016024">
    <property type="entry name" value="ARM-type_fold"/>
</dbReference>